<evidence type="ECO:0000313" key="2">
    <source>
        <dbReference type="EMBL" id="RXN93468.1"/>
    </source>
</evidence>
<protein>
    <recommendedName>
        <fullName evidence="4">RcnB family protein</fullName>
    </recommendedName>
</protein>
<name>A0A4Q1HQV3_9BURK</name>
<feature type="region of interest" description="Disordered" evidence="1">
    <location>
        <begin position="1"/>
        <end position="115"/>
    </location>
</feature>
<feature type="compositionally biased region" description="Low complexity" evidence="1">
    <location>
        <begin position="1"/>
        <end position="13"/>
    </location>
</feature>
<gene>
    <name evidence="2" type="ORF">C7R54_03165</name>
</gene>
<evidence type="ECO:0000313" key="3">
    <source>
        <dbReference type="Proteomes" id="UP000290849"/>
    </source>
</evidence>
<dbReference type="AlphaFoldDB" id="A0A4Q1HQV3"/>
<organism evidence="2 3">
    <name type="scientific">Achromobacter aloeverae</name>
    <dbReference type="NCBI Taxonomy" id="1750518"/>
    <lineage>
        <taxon>Bacteria</taxon>
        <taxon>Pseudomonadati</taxon>
        <taxon>Pseudomonadota</taxon>
        <taxon>Betaproteobacteria</taxon>
        <taxon>Burkholderiales</taxon>
        <taxon>Alcaligenaceae</taxon>
        <taxon>Achromobacter</taxon>
    </lineage>
</organism>
<proteinExistence type="predicted"/>
<feature type="compositionally biased region" description="Low complexity" evidence="1">
    <location>
        <begin position="80"/>
        <end position="94"/>
    </location>
</feature>
<sequence>MLTAASLAISAPAHADDRDRGQGAIGPLAQQDRGPGGPGGQGRPGGPGAQGGGSGPGHSGGPGAQEPGRPGGPNGGPKGGPHNAGPGKNNGHPPQGYGPNAHGPGGPRWAKGDRLPPEYRNRQYVIDNWRGYNLAPPPRGYQWMGIGPDFVLTAIGTGVVLQVVLGR</sequence>
<evidence type="ECO:0008006" key="4">
    <source>
        <dbReference type="Google" id="ProtNLM"/>
    </source>
</evidence>
<dbReference type="Pfam" id="PF11776">
    <property type="entry name" value="RcnB"/>
    <property type="match status" value="1"/>
</dbReference>
<evidence type="ECO:0000256" key="1">
    <source>
        <dbReference type="SAM" id="MobiDB-lite"/>
    </source>
</evidence>
<dbReference type="Proteomes" id="UP000290849">
    <property type="component" value="Unassembled WGS sequence"/>
</dbReference>
<dbReference type="Gene3D" id="3.10.450.160">
    <property type="entry name" value="inner membrane protein cigr"/>
    <property type="match status" value="1"/>
</dbReference>
<keyword evidence="3" id="KW-1185">Reference proteome</keyword>
<comment type="caution">
    <text evidence="2">The sequence shown here is derived from an EMBL/GenBank/DDBJ whole genome shotgun (WGS) entry which is preliminary data.</text>
</comment>
<dbReference type="InterPro" id="IPR024572">
    <property type="entry name" value="RcnB"/>
</dbReference>
<dbReference type="OrthoDB" id="6687316at2"/>
<feature type="compositionally biased region" description="Gly residues" evidence="1">
    <location>
        <begin position="34"/>
        <end position="79"/>
    </location>
</feature>
<dbReference type="EMBL" id="PYAL01000001">
    <property type="protein sequence ID" value="RXN93468.1"/>
    <property type="molecule type" value="Genomic_DNA"/>
</dbReference>
<accession>A0A4Q1HQV3</accession>
<reference evidence="2 3" key="1">
    <citation type="journal article" date="2017" name="Int. J. Syst. Evol. Microbiol.">
        <title>Achromobacter aloeverae sp. nov., isolated from the root of Aloe vera (L.) Burm.f.</title>
        <authorList>
            <person name="Kuncharoen N."/>
            <person name="Muramatsu Y."/>
            <person name="Shibata C."/>
            <person name="Kamakura Y."/>
            <person name="Nakagawa Y."/>
            <person name="Tanasupawat S."/>
        </authorList>
    </citation>
    <scope>NUCLEOTIDE SEQUENCE [LARGE SCALE GENOMIC DNA]</scope>
    <source>
        <strain evidence="2 3">AVA-1</strain>
    </source>
</reference>